<accession>R4U2L1</accession>
<dbReference type="InterPro" id="IPR012340">
    <property type="entry name" value="NA-bd_OB-fold"/>
</dbReference>
<dbReference type="PANTHER" id="PTHR23355">
    <property type="entry name" value="RIBONUCLEASE"/>
    <property type="match status" value="1"/>
</dbReference>
<evidence type="ECO:0000256" key="4">
    <source>
        <dbReference type="ARBA" id="ARBA00022722"/>
    </source>
</evidence>
<dbReference type="InterPro" id="IPR022966">
    <property type="entry name" value="RNase_II/R_CS"/>
</dbReference>
<dbReference type="InterPro" id="IPR003029">
    <property type="entry name" value="S1_domain"/>
</dbReference>
<keyword evidence="6 8" id="KW-0269">Exonuclease</keyword>
<dbReference type="EC" id="3.1.13.1" evidence="8"/>
<dbReference type="InterPro" id="IPR011129">
    <property type="entry name" value="CSD"/>
</dbReference>
<dbReference type="PATRIC" id="fig|1276227.3.peg.96"/>
<dbReference type="InterPro" id="IPR011805">
    <property type="entry name" value="RNase_R"/>
</dbReference>
<dbReference type="SMART" id="SM00357">
    <property type="entry name" value="CSP"/>
    <property type="match status" value="1"/>
</dbReference>
<name>R4U2L1_9MOLU</name>
<dbReference type="GO" id="GO:0005829">
    <property type="term" value="C:cytosol"/>
    <property type="evidence" value="ECO:0007669"/>
    <property type="project" value="TreeGrafter"/>
</dbReference>
<protein>
    <recommendedName>
        <fullName evidence="8">Ribonuclease R</fullName>
        <shortName evidence="8">RNase R</shortName>
        <ecNumber evidence="8">3.1.13.1</ecNumber>
    </recommendedName>
</protein>
<evidence type="ECO:0000256" key="5">
    <source>
        <dbReference type="ARBA" id="ARBA00022801"/>
    </source>
</evidence>
<reference evidence="10 11" key="1">
    <citation type="journal article" date="2013" name="Genome Biol. Evol.">
        <title>Complete genomes of two dipteran-associated spiroplasmas provided insights into the origin, dynamics, and impacts of viral invasion in spiroplasma.</title>
        <authorList>
            <person name="Ku C."/>
            <person name="Lo W.S."/>
            <person name="Chen L.L."/>
            <person name="Kuo C.H."/>
        </authorList>
    </citation>
    <scope>NUCLEOTIDE SEQUENCE [LARGE SCALE GENOMIC DNA]</scope>
    <source>
        <strain evidence="10 11">DF-1</strain>
    </source>
</reference>
<dbReference type="PROSITE" id="PS50126">
    <property type="entry name" value="S1"/>
    <property type="match status" value="1"/>
</dbReference>
<evidence type="ECO:0000313" key="10">
    <source>
        <dbReference type="EMBL" id="AGM24683.1"/>
    </source>
</evidence>
<organism evidence="10 11">
    <name type="scientific">Spiroplasma chrysopicola DF-1</name>
    <dbReference type="NCBI Taxonomy" id="1276227"/>
    <lineage>
        <taxon>Bacteria</taxon>
        <taxon>Bacillati</taxon>
        <taxon>Mycoplasmatota</taxon>
        <taxon>Mollicutes</taxon>
        <taxon>Entomoplasmatales</taxon>
        <taxon>Spiroplasmataceae</taxon>
        <taxon>Spiroplasma</taxon>
    </lineage>
</organism>
<dbReference type="GO" id="GO:0003723">
    <property type="term" value="F:RNA binding"/>
    <property type="evidence" value="ECO:0007669"/>
    <property type="project" value="UniProtKB-UniRule"/>
</dbReference>
<dbReference type="RefSeq" id="WP_016338510.1">
    <property type="nucleotide sequence ID" value="NC_021280.1"/>
</dbReference>
<dbReference type="OrthoDB" id="9764149at2"/>
<dbReference type="Pfam" id="PF00575">
    <property type="entry name" value="S1"/>
    <property type="match status" value="1"/>
</dbReference>
<dbReference type="Gene3D" id="2.40.50.140">
    <property type="entry name" value="Nucleic acid-binding proteins"/>
    <property type="match status" value="2"/>
</dbReference>
<dbReference type="NCBIfam" id="TIGR00358">
    <property type="entry name" value="3_prime_RNase"/>
    <property type="match status" value="1"/>
</dbReference>
<dbReference type="GO" id="GO:0008859">
    <property type="term" value="F:exoribonuclease II activity"/>
    <property type="evidence" value="ECO:0007669"/>
    <property type="project" value="UniProtKB-UniRule"/>
</dbReference>
<proteinExistence type="inferred from homology"/>
<dbReference type="EMBL" id="CP005077">
    <property type="protein sequence ID" value="AGM24683.1"/>
    <property type="molecule type" value="Genomic_DNA"/>
</dbReference>
<comment type="function">
    <text evidence="8">3'-5' exoribonuclease that releases 5'-nucleoside monophosphates and is involved in maturation of structured RNAs.</text>
</comment>
<comment type="subcellular location">
    <subcellularLocation>
        <location evidence="2 8">Cytoplasm</location>
    </subcellularLocation>
</comment>
<dbReference type="Pfam" id="PF17876">
    <property type="entry name" value="CSD2"/>
    <property type="match status" value="1"/>
</dbReference>
<comment type="catalytic activity">
    <reaction evidence="1 8">
        <text>Exonucleolytic cleavage in the 3'- to 5'-direction to yield nucleoside 5'-phosphates.</text>
        <dbReference type="EC" id="3.1.13.1"/>
    </reaction>
</comment>
<keyword evidence="4 8" id="KW-0540">Nuclease</keyword>
<dbReference type="STRING" id="1276227.SCHRY_v1c00960"/>
<evidence type="ECO:0000256" key="2">
    <source>
        <dbReference type="ARBA" id="ARBA00004496"/>
    </source>
</evidence>
<dbReference type="GO" id="GO:0006402">
    <property type="term" value="P:mRNA catabolic process"/>
    <property type="evidence" value="ECO:0007669"/>
    <property type="project" value="TreeGrafter"/>
</dbReference>
<evidence type="ECO:0000256" key="6">
    <source>
        <dbReference type="ARBA" id="ARBA00022839"/>
    </source>
</evidence>
<dbReference type="NCBIfam" id="TIGR02063">
    <property type="entry name" value="RNase_R"/>
    <property type="match status" value="1"/>
</dbReference>
<dbReference type="KEGG" id="scr:SCHRY_v1c00960"/>
<dbReference type="PANTHER" id="PTHR23355:SF9">
    <property type="entry name" value="DIS3-LIKE EXONUCLEASE 2"/>
    <property type="match status" value="1"/>
</dbReference>
<dbReference type="Pfam" id="PF00773">
    <property type="entry name" value="RNB"/>
    <property type="match status" value="1"/>
</dbReference>
<dbReference type="eggNOG" id="COG0557">
    <property type="taxonomic scope" value="Bacteria"/>
</dbReference>
<gene>
    <name evidence="8 10" type="primary">rnr</name>
    <name evidence="10" type="ORF">SCHRY_v1c00960</name>
</gene>
<dbReference type="InterPro" id="IPR013223">
    <property type="entry name" value="RNase_B_OB_dom"/>
</dbReference>
<dbReference type="SUPFAM" id="SSF50249">
    <property type="entry name" value="Nucleic acid-binding proteins"/>
    <property type="match status" value="4"/>
</dbReference>
<dbReference type="InterPro" id="IPR050180">
    <property type="entry name" value="RNR_Ribonuclease"/>
</dbReference>
<dbReference type="Pfam" id="PF08206">
    <property type="entry name" value="OB_RNB"/>
    <property type="match status" value="1"/>
</dbReference>
<dbReference type="PROSITE" id="PS01175">
    <property type="entry name" value="RIBONUCLEASE_II"/>
    <property type="match status" value="1"/>
</dbReference>
<evidence type="ECO:0000256" key="3">
    <source>
        <dbReference type="ARBA" id="ARBA00022490"/>
    </source>
</evidence>
<dbReference type="CDD" id="cd04471">
    <property type="entry name" value="S1_RNase_R"/>
    <property type="match status" value="1"/>
</dbReference>
<evidence type="ECO:0000256" key="7">
    <source>
        <dbReference type="ARBA" id="ARBA00022884"/>
    </source>
</evidence>
<dbReference type="InterPro" id="IPR040476">
    <property type="entry name" value="CSD2"/>
</dbReference>
<keyword evidence="7 8" id="KW-0694">RNA-binding</keyword>
<dbReference type="SMART" id="SM00955">
    <property type="entry name" value="RNB"/>
    <property type="match status" value="1"/>
</dbReference>
<evidence type="ECO:0000256" key="8">
    <source>
        <dbReference type="HAMAP-Rule" id="MF_01895"/>
    </source>
</evidence>
<dbReference type="InterPro" id="IPR004476">
    <property type="entry name" value="RNase_II/RNase_R"/>
</dbReference>
<keyword evidence="3 8" id="KW-0963">Cytoplasm</keyword>
<keyword evidence="11" id="KW-1185">Reference proteome</keyword>
<dbReference type="SMART" id="SM00316">
    <property type="entry name" value="S1"/>
    <property type="match status" value="1"/>
</dbReference>
<dbReference type="HAMAP" id="MF_01895">
    <property type="entry name" value="RNase_R"/>
    <property type="match status" value="1"/>
</dbReference>
<feature type="domain" description="S1 motif" evidence="9">
    <location>
        <begin position="622"/>
        <end position="702"/>
    </location>
</feature>
<dbReference type="AlphaFoldDB" id="R4U2L1"/>
<evidence type="ECO:0000313" key="11">
    <source>
        <dbReference type="Proteomes" id="UP000013964"/>
    </source>
</evidence>
<comment type="similarity">
    <text evidence="8">Belongs to the RNR ribonuclease family. RNase R subfamily.</text>
</comment>
<dbReference type="Proteomes" id="UP000013964">
    <property type="component" value="Chromosome"/>
</dbReference>
<dbReference type="HOGENOM" id="CLU_002333_7_3_14"/>
<dbReference type="InterPro" id="IPR001900">
    <property type="entry name" value="RNase_II/R"/>
</dbReference>
<evidence type="ECO:0000256" key="1">
    <source>
        <dbReference type="ARBA" id="ARBA00001849"/>
    </source>
</evidence>
<keyword evidence="5 8" id="KW-0378">Hydrolase</keyword>
<sequence length="705" mass="81455">MKEKIITVLKEQKKALSSIEIAQILQLNNIDDTKMLLKTLVEMENEHLILVNNNNSFSYLDPQIYLTGVVLINKKGFGFVRINNQQEEYYVGQKDLKDALDNDEVIFRLKKNNNLDKSKKIEAEIVKVIKRKTEYVVGVIRKNKENHQTLEILNVKLQQYCGLITNPEQYSENEIVKGFITNFNPKKNIIEVKVTEIIGNLNQPGVDILAVLYEFNIKTHFEPQVLEEANHVASFLAAPEELTRRRDLTKDIIVTIDGDDAKDLDDAISVIKTANNTYVLKVAIADVAHYVKENKMLDQEALSRGCSVYLIDRVVPMLPEKLSNGVCSLNPNEIRLVMCCEMEISREGKVLNSEIYEGYIKTKARLTYNNVNKFFNDQPGEISSEVQEMLKMARELYQVLARRKHSDGALDFDLDEPKFITNQSGKIEAIVPRERGEAEKLIESFMIRANETVAETIFWMDLPFIYRVHQQPKEKKLRDLYEQLSLLGLNIKGKLENIHAKDIQTILEKLKNYDNFKVLSALFLRSMEKARYSPVNDGHFGLASTCYTHFTSPIRRYPDLLVHRLLKQYLLHNQVGVKILEDTRKTVSFASEQSTICEQKAMDCEREVNKMKEAEYMEDKIGNHYWGIISGVTGFGIFVELENTIEGLVHIRDLKGDYYHFDERTLKLIGEHTRKEYFLGQKLKIKVKNANKKLRQIDFELVRGK</sequence>
<evidence type="ECO:0000259" key="9">
    <source>
        <dbReference type="PROSITE" id="PS50126"/>
    </source>
</evidence>